<proteinExistence type="predicted"/>
<dbReference type="SUPFAM" id="SSF81383">
    <property type="entry name" value="F-box domain"/>
    <property type="match status" value="1"/>
</dbReference>
<gene>
    <name evidence="2" type="ORF">Sradi_7182400</name>
</gene>
<dbReference type="EMBL" id="JACGWJ010001074">
    <property type="protein sequence ID" value="KAL0285126.1"/>
    <property type="molecule type" value="Genomic_DNA"/>
</dbReference>
<dbReference type="PANTHER" id="PTHR31293:SF16">
    <property type="entry name" value="RNI-LIKE SUPERFAMILY PROTEIN"/>
    <property type="match status" value="1"/>
</dbReference>
<dbReference type="Pfam" id="PF00646">
    <property type="entry name" value="F-box"/>
    <property type="match status" value="1"/>
</dbReference>
<dbReference type="InterPro" id="IPR055294">
    <property type="entry name" value="FBL60-like"/>
</dbReference>
<dbReference type="InterPro" id="IPR012340">
    <property type="entry name" value="NA-bd_OB-fold"/>
</dbReference>
<reference evidence="2" key="2">
    <citation type="journal article" date="2024" name="Plant">
        <title>Genomic evolution and insights into agronomic trait innovations of Sesamum species.</title>
        <authorList>
            <person name="Miao H."/>
            <person name="Wang L."/>
            <person name="Qu L."/>
            <person name="Liu H."/>
            <person name="Sun Y."/>
            <person name="Le M."/>
            <person name="Wang Q."/>
            <person name="Wei S."/>
            <person name="Zheng Y."/>
            <person name="Lin W."/>
            <person name="Duan Y."/>
            <person name="Cao H."/>
            <person name="Xiong S."/>
            <person name="Wang X."/>
            <person name="Wei L."/>
            <person name="Li C."/>
            <person name="Ma Q."/>
            <person name="Ju M."/>
            <person name="Zhao R."/>
            <person name="Li G."/>
            <person name="Mu C."/>
            <person name="Tian Q."/>
            <person name="Mei H."/>
            <person name="Zhang T."/>
            <person name="Gao T."/>
            <person name="Zhang H."/>
        </authorList>
    </citation>
    <scope>NUCLEOTIDE SEQUENCE</scope>
    <source>
        <strain evidence="2">G02</strain>
    </source>
</reference>
<dbReference type="SUPFAM" id="SSF52047">
    <property type="entry name" value="RNI-like"/>
    <property type="match status" value="1"/>
</dbReference>
<name>A0AAW2IST7_SESRA</name>
<evidence type="ECO:0000313" key="2">
    <source>
        <dbReference type="EMBL" id="KAL0285126.1"/>
    </source>
</evidence>
<reference evidence="2" key="1">
    <citation type="submission" date="2020-06" db="EMBL/GenBank/DDBJ databases">
        <authorList>
            <person name="Li T."/>
            <person name="Hu X."/>
            <person name="Zhang T."/>
            <person name="Song X."/>
            <person name="Zhang H."/>
            <person name="Dai N."/>
            <person name="Sheng W."/>
            <person name="Hou X."/>
            <person name="Wei L."/>
        </authorList>
    </citation>
    <scope>NUCLEOTIDE SEQUENCE</scope>
    <source>
        <strain evidence="2">G02</strain>
        <tissue evidence="2">Leaf</tissue>
    </source>
</reference>
<dbReference type="InterPro" id="IPR032675">
    <property type="entry name" value="LRR_dom_sf"/>
</dbReference>
<dbReference type="Gene3D" id="2.40.50.140">
    <property type="entry name" value="Nucleic acid-binding proteins"/>
    <property type="match status" value="1"/>
</dbReference>
<dbReference type="PANTHER" id="PTHR31293">
    <property type="entry name" value="RNI-LIKE SUPERFAMILY PROTEIN"/>
    <property type="match status" value="1"/>
</dbReference>
<dbReference type="Gene3D" id="3.80.10.10">
    <property type="entry name" value="Ribonuclease Inhibitor"/>
    <property type="match status" value="1"/>
</dbReference>
<dbReference type="SUPFAM" id="SSF50249">
    <property type="entry name" value="Nucleic acid-binding proteins"/>
    <property type="match status" value="1"/>
</dbReference>
<accession>A0AAW2IST7</accession>
<dbReference type="InterPro" id="IPR036047">
    <property type="entry name" value="F-box-like_dom_sf"/>
</dbReference>
<organism evidence="2">
    <name type="scientific">Sesamum radiatum</name>
    <name type="common">Black benniseed</name>
    <dbReference type="NCBI Taxonomy" id="300843"/>
    <lineage>
        <taxon>Eukaryota</taxon>
        <taxon>Viridiplantae</taxon>
        <taxon>Streptophyta</taxon>
        <taxon>Embryophyta</taxon>
        <taxon>Tracheophyta</taxon>
        <taxon>Spermatophyta</taxon>
        <taxon>Magnoliopsida</taxon>
        <taxon>eudicotyledons</taxon>
        <taxon>Gunneridae</taxon>
        <taxon>Pentapetalae</taxon>
        <taxon>asterids</taxon>
        <taxon>lamiids</taxon>
        <taxon>Lamiales</taxon>
        <taxon>Pedaliaceae</taxon>
        <taxon>Sesamum</taxon>
    </lineage>
</organism>
<dbReference type="AlphaFoldDB" id="A0AAW2IST7"/>
<dbReference type="InterPro" id="IPR001810">
    <property type="entry name" value="F-box_dom"/>
</dbReference>
<sequence length="367" mass="42498">MIMADEEGTRIGVLIFNDDVNIFAGRFQLHKTYFISNGEVKKVNPMFPNAHPEKELILKRYRPIVISLWEDMAKNEGLQLQQIAHQNPIIAIAKVTAKKFQRNNDPAKIRERAMIQRMIDAKETTLKEIINNRDSLSQFTKVAKESAAKNAMKMTYKRHQGARDADRLSTLPQHILIEILSRLSTIEAAKVSFGSRIWMTTWRLLPNLIFDYSQFPDVVNKAHSFLRFIDWTVSHHDESDVKIFELQLGPTTYCEVLMKYQRVEFAIQHNVQKLVLHGRVCGTQNLADSIFSCRSLVKLELYVNDLVFFWPETIHLPNLKKLKLKFLLLPEMITNQDLFSNFAALEKLSMFFCSVAYFDVLSISSSR</sequence>
<feature type="domain" description="F-box" evidence="1">
    <location>
        <begin position="168"/>
        <end position="207"/>
    </location>
</feature>
<comment type="caution">
    <text evidence="2">The sequence shown here is derived from an EMBL/GenBank/DDBJ whole genome shotgun (WGS) entry which is preliminary data.</text>
</comment>
<protein>
    <submittedName>
        <fullName evidence="2">F-box/LRR-repeat protein</fullName>
    </submittedName>
</protein>
<evidence type="ECO:0000259" key="1">
    <source>
        <dbReference type="Pfam" id="PF00646"/>
    </source>
</evidence>